<accession>A0AAN7UG43</accession>
<feature type="compositionally biased region" description="Polar residues" evidence="1">
    <location>
        <begin position="134"/>
        <end position="143"/>
    </location>
</feature>
<name>A0AAN7UG43_9PEZI</name>
<feature type="compositionally biased region" description="Basic and acidic residues" evidence="1">
    <location>
        <begin position="444"/>
        <end position="467"/>
    </location>
</feature>
<feature type="compositionally biased region" description="Polar residues" evidence="1">
    <location>
        <begin position="1"/>
        <end position="25"/>
    </location>
</feature>
<keyword evidence="3" id="KW-1185">Reference proteome</keyword>
<feature type="compositionally biased region" description="Basic residues" evidence="1">
    <location>
        <begin position="377"/>
        <end position="389"/>
    </location>
</feature>
<sequence length="507" mass="56873">MAQPQSLPDAHTLSSPMDSDATRQSAPPAFPVGGIHEILRREKSGGYQRSFQYSQRSVTPHEDGSGSEDEDAGDCESGHIKTRNKPFVRANSKRRRSAAPNPGLETGRRSLNRATISAPLYLPRGSSDRDVSPCSESYFTLSRESSHLESPTRGRATRRDTTPYPEDVERDNDRLHYRRSNISIQRRFTPSEKDLEQVEYSPLSSGAGGTVVNTSLRLMKGAFRLHKCQRLDEFRFPRPSRQPEPVWRPGDGFSEDEARTQFSVHLVKKFRRKGMRSLLALGQLPLVSESIDKDSAERINSNQQWKSVKMTRESWLTRDNFMGIPINREGKRDIIEGSSINEPTVLQSSRIRTTSQPKTGQAVPLKRRASHFENFGRHRRKSQSHHRRGPSLSVSKVSHTVTSQIGHDNGPYEQAGDGSREQSAVNEEDNDVHGSPELGCDNPRVLESDDVDHPNDLEHTGPEHSDEYIQSTIPDSQLSEVHLDGFHTSQTLINTSNLVIMAQMAIG</sequence>
<feature type="compositionally biased region" description="Polar residues" evidence="1">
    <location>
        <begin position="392"/>
        <end position="406"/>
    </location>
</feature>
<comment type="caution">
    <text evidence="2">The sequence shown here is derived from an EMBL/GenBank/DDBJ whole genome shotgun (WGS) entry which is preliminary data.</text>
</comment>
<feature type="region of interest" description="Disordered" evidence="1">
    <location>
        <begin position="1"/>
        <end position="171"/>
    </location>
</feature>
<feature type="compositionally biased region" description="Basic residues" evidence="1">
    <location>
        <begin position="80"/>
        <end position="97"/>
    </location>
</feature>
<feature type="compositionally biased region" description="Acidic residues" evidence="1">
    <location>
        <begin position="65"/>
        <end position="74"/>
    </location>
</feature>
<organism evidence="2 3">
    <name type="scientific">Xylaria bambusicola</name>
    <dbReference type="NCBI Taxonomy" id="326684"/>
    <lineage>
        <taxon>Eukaryota</taxon>
        <taxon>Fungi</taxon>
        <taxon>Dikarya</taxon>
        <taxon>Ascomycota</taxon>
        <taxon>Pezizomycotina</taxon>
        <taxon>Sordariomycetes</taxon>
        <taxon>Xylariomycetidae</taxon>
        <taxon>Xylariales</taxon>
        <taxon>Xylariaceae</taxon>
        <taxon>Xylaria</taxon>
    </lineage>
</organism>
<reference evidence="2 3" key="1">
    <citation type="submission" date="2023-10" db="EMBL/GenBank/DDBJ databases">
        <title>Draft genome sequence of Xylaria bambusicola isolate GMP-LS, the root and basal stem rot pathogen of sugarcane in Indonesia.</title>
        <authorList>
            <person name="Selvaraj P."/>
            <person name="Muralishankar V."/>
            <person name="Muruganantham S."/>
            <person name="Sp S."/>
            <person name="Haryani S."/>
            <person name="Lau K.J.X."/>
            <person name="Naqvi N.I."/>
        </authorList>
    </citation>
    <scope>NUCLEOTIDE SEQUENCE [LARGE SCALE GENOMIC DNA]</scope>
    <source>
        <strain evidence="2">GMP-LS</strain>
    </source>
</reference>
<proteinExistence type="predicted"/>
<protein>
    <submittedName>
        <fullName evidence="2">Uncharacterized protein</fullName>
    </submittedName>
</protein>
<evidence type="ECO:0000313" key="3">
    <source>
        <dbReference type="Proteomes" id="UP001305414"/>
    </source>
</evidence>
<dbReference type="Proteomes" id="UP001305414">
    <property type="component" value="Unassembled WGS sequence"/>
</dbReference>
<dbReference type="AlphaFoldDB" id="A0AAN7UG43"/>
<dbReference type="EMBL" id="JAWHQM010000002">
    <property type="protein sequence ID" value="KAK5624946.1"/>
    <property type="molecule type" value="Genomic_DNA"/>
</dbReference>
<feature type="compositionally biased region" description="Polar residues" evidence="1">
    <location>
        <begin position="338"/>
        <end position="359"/>
    </location>
</feature>
<evidence type="ECO:0000256" key="1">
    <source>
        <dbReference type="SAM" id="MobiDB-lite"/>
    </source>
</evidence>
<evidence type="ECO:0000313" key="2">
    <source>
        <dbReference type="EMBL" id="KAK5624946.1"/>
    </source>
</evidence>
<gene>
    <name evidence="2" type="ORF">RRF57_000662</name>
</gene>
<feature type="region of interest" description="Disordered" evidence="1">
    <location>
        <begin position="338"/>
        <end position="468"/>
    </location>
</feature>
<feature type="compositionally biased region" description="Basic and acidic residues" evidence="1">
    <location>
        <begin position="144"/>
        <end position="161"/>
    </location>
</feature>
<feature type="compositionally biased region" description="Polar residues" evidence="1">
    <location>
        <begin position="47"/>
        <end position="58"/>
    </location>
</feature>